<gene>
    <name evidence="3" type="ORF">CC80DRAFT_266627</name>
</gene>
<dbReference type="EMBL" id="ML976982">
    <property type="protein sequence ID" value="KAF1960888.1"/>
    <property type="molecule type" value="Genomic_DNA"/>
</dbReference>
<protein>
    <recommendedName>
        <fullName evidence="5">Ph domain-containing protein</fullName>
    </recommendedName>
</protein>
<sequence length="260" mass="30260">MTTAVAKYAAKKMLSSEMNKYRSKKPEGPYDPYYEKIRDPRNPDKKKRVKKQIPAYIPSHDADVLARARKTAYRLDFALFNFMGQRFGWSSVIGLVPVVGDFADGFLAALLIIRMRQVTDGLPGKVQCRMIFNLIIDLLIGFVPFVGDLADAYLKCNGRNVRLLEKHLDKKYKPKRLTLEEKDMKYPPNPATAYEDFSDEEVERRETFDDRHDNVRRPTRAYSGRRERPVDEEMGIPRHDTHRSQRDKPSRHGTKSSRRH</sequence>
<keyword evidence="2" id="KW-0472">Membrane</keyword>
<dbReference type="PANTHER" id="PTHR35519">
    <property type="entry name" value="MEMBRANE PROTEINS"/>
    <property type="match status" value="1"/>
</dbReference>
<feature type="region of interest" description="Disordered" evidence="1">
    <location>
        <begin position="18"/>
        <end position="49"/>
    </location>
</feature>
<keyword evidence="4" id="KW-1185">Reference proteome</keyword>
<name>A0A6A5U865_9PLEO</name>
<evidence type="ECO:0000256" key="1">
    <source>
        <dbReference type="SAM" id="MobiDB-lite"/>
    </source>
</evidence>
<evidence type="ECO:0000313" key="4">
    <source>
        <dbReference type="Proteomes" id="UP000800035"/>
    </source>
</evidence>
<evidence type="ECO:0008006" key="5">
    <source>
        <dbReference type="Google" id="ProtNLM"/>
    </source>
</evidence>
<dbReference type="InterPro" id="IPR025187">
    <property type="entry name" value="DUF4112"/>
</dbReference>
<dbReference type="OrthoDB" id="2103474at2759"/>
<organism evidence="3 4">
    <name type="scientific">Byssothecium circinans</name>
    <dbReference type="NCBI Taxonomy" id="147558"/>
    <lineage>
        <taxon>Eukaryota</taxon>
        <taxon>Fungi</taxon>
        <taxon>Dikarya</taxon>
        <taxon>Ascomycota</taxon>
        <taxon>Pezizomycotina</taxon>
        <taxon>Dothideomycetes</taxon>
        <taxon>Pleosporomycetidae</taxon>
        <taxon>Pleosporales</taxon>
        <taxon>Massarineae</taxon>
        <taxon>Massarinaceae</taxon>
        <taxon>Byssothecium</taxon>
    </lineage>
</organism>
<feature type="compositionally biased region" description="Basic and acidic residues" evidence="1">
    <location>
        <begin position="24"/>
        <end position="43"/>
    </location>
</feature>
<dbReference type="PANTHER" id="PTHR35519:SF2">
    <property type="entry name" value="PH DOMAIN PROTEIN"/>
    <property type="match status" value="1"/>
</dbReference>
<feature type="compositionally biased region" description="Basic and acidic residues" evidence="1">
    <location>
        <begin position="202"/>
        <end position="216"/>
    </location>
</feature>
<reference evidence="3" key="1">
    <citation type="journal article" date="2020" name="Stud. Mycol.">
        <title>101 Dothideomycetes genomes: a test case for predicting lifestyles and emergence of pathogens.</title>
        <authorList>
            <person name="Haridas S."/>
            <person name="Albert R."/>
            <person name="Binder M."/>
            <person name="Bloem J."/>
            <person name="Labutti K."/>
            <person name="Salamov A."/>
            <person name="Andreopoulos B."/>
            <person name="Baker S."/>
            <person name="Barry K."/>
            <person name="Bills G."/>
            <person name="Bluhm B."/>
            <person name="Cannon C."/>
            <person name="Castanera R."/>
            <person name="Culley D."/>
            <person name="Daum C."/>
            <person name="Ezra D."/>
            <person name="Gonzalez J."/>
            <person name="Henrissat B."/>
            <person name="Kuo A."/>
            <person name="Liang C."/>
            <person name="Lipzen A."/>
            <person name="Lutzoni F."/>
            <person name="Magnuson J."/>
            <person name="Mondo S."/>
            <person name="Nolan M."/>
            <person name="Ohm R."/>
            <person name="Pangilinan J."/>
            <person name="Park H.-J."/>
            <person name="Ramirez L."/>
            <person name="Alfaro M."/>
            <person name="Sun H."/>
            <person name="Tritt A."/>
            <person name="Yoshinaga Y."/>
            <person name="Zwiers L.-H."/>
            <person name="Turgeon B."/>
            <person name="Goodwin S."/>
            <person name="Spatafora J."/>
            <person name="Crous P."/>
            <person name="Grigoriev I."/>
        </authorList>
    </citation>
    <scope>NUCLEOTIDE SEQUENCE</scope>
    <source>
        <strain evidence="3">CBS 675.92</strain>
    </source>
</reference>
<feature type="compositionally biased region" description="Basic and acidic residues" evidence="1">
    <location>
        <begin position="224"/>
        <end position="250"/>
    </location>
</feature>
<proteinExistence type="predicted"/>
<evidence type="ECO:0000256" key="2">
    <source>
        <dbReference type="SAM" id="Phobius"/>
    </source>
</evidence>
<feature type="compositionally biased region" description="Basic residues" evidence="1">
    <location>
        <begin position="251"/>
        <end position="260"/>
    </location>
</feature>
<dbReference type="Proteomes" id="UP000800035">
    <property type="component" value="Unassembled WGS sequence"/>
</dbReference>
<feature type="transmembrane region" description="Helical" evidence="2">
    <location>
        <begin position="87"/>
        <end position="113"/>
    </location>
</feature>
<accession>A0A6A5U865</accession>
<feature type="region of interest" description="Disordered" evidence="1">
    <location>
        <begin position="179"/>
        <end position="260"/>
    </location>
</feature>
<keyword evidence="2" id="KW-1133">Transmembrane helix</keyword>
<dbReference type="AlphaFoldDB" id="A0A6A5U865"/>
<keyword evidence="2" id="KW-0812">Transmembrane</keyword>
<evidence type="ECO:0000313" key="3">
    <source>
        <dbReference type="EMBL" id="KAF1960888.1"/>
    </source>
</evidence>
<dbReference type="Pfam" id="PF13430">
    <property type="entry name" value="DUF4112"/>
    <property type="match status" value="1"/>
</dbReference>
<feature type="transmembrane region" description="Helical" evidence="2">
    <location>
        <begin position="134"/>
        <end position="154"/>
    </location>
</feature>